<feature type="non-terminal residue" evidence="2">
    <location>
        <position position="38"/>
    </location>
</feature>
<gene>
    <name evidence="2" type="ORF">S01H1_72179</name>
</gene>
<accession>X0WQ22</accession>
<evidence type="ECO:0000313" key="2">
    <source>
        <dbReference type="EMBL" id="GAG33064.1"/>
    </source>
</evidence>
<feature type="transmembrane region" description="Helical" evidence="1">
    <location>
        <begin position="12"/>
        <end position="34"/>
    </location>
</feature>
<evidence type="ECO:0000256" key="1">
    <source>
        <dbReference type="SAM" id="Phobius"/>
    </source>
</evidence>
<keyword evidence="1" id="KW-0472">Membrane</keyword>
<sequence>MKIIHEAIRYPVTTAVGVILLVLFGAISLFLLPIQLTP</sequence>
<dbReference type="EMBL" id="BARS01048115">
    <property type="protein sequence ID" value="GAG33064.1"/>
    <property type="molecule type" value="Genomic_DNA"/>
</dbReference>
<comment type="caution">
    <text evidence="2">The sequence shown here is derived from an EMBL/GenBank/DDBJ whole genome shotgun (WGS) entry which is preliminary data.</text>
</comment>
<proteinExistence type="predicted"/>
<dbReference type="AlphaFoldDB" id="X0WQ22"/>
<organism evidence="2">
    <name type="scientific">marine sediment metagenome</name>
    <dbReference type="NCBI Taxonomy" id="412755"/>
    <lineage>
        <taxon>unclassified sequences</taxon>
        <taxon>metagenomes</taxon>
        <taxon>ecological metagenomes</taxon>
    </lineage>
</organism>
<protein>
    <submittedName>
        <fullName evidence="2">Uncharacterized protein</fullName>
    </submittedName>
</protein>
<keyword evidence="1" id="KW-1133">Transmembrane helix</keyword>
<keyword evidence="1" id="KW-0812">Transmembrane</keyword>
<name>X0WQ22_9ZZZZ</name>
<reference evidence="2" key="1">
    <citation type="journal article" date="2014" name="Front. Microbiol.">
        <title>High frequency of phylogenetically diverse reductive dehalogenase-homologous genes in deep subseafloor sedimentary metagenomes.</title>
        <authorList>
            <person name="Kawai M."/>
            <person name="Futagami T."/>
            <person name="Toyoda A."/>
            <person name="Takaki Y."/>
            <person name="Nishi S."/>
            <person name="Hori S."/>
            <person name="Arai W."/>
            <person name="Tsubouchi T."/>
            <person name="Morono Y."/>
            <person name="Uchiyama I."/>
            <person name="Ito T."/>
            <person name="Fujiyama A."/>
            <person name="Inagaki F."/>
            <person name="Takami H."/>
        </authorList>
    </citation>
    <scope>NUCLEOTIDE SEQUENCE</scope>
    <source>
        <strain evidence="2">Expedition CK06-06</strain>
    </source>
</reference>